<evidence type="ECO:0000313" key="1">
    <source>
        <dbReference type="EMBL" id="KAF0694000.1"/>
    </source>
</evidence>
<protein>
    <submittedName>
        <fullName evidence="2">Aste57867_15081 protein</fullName>
    </submittedName>
</protein>
<accession>A0A485L503</accession>
<gene>
    <name evidence="2" type="primary">Aste57867_15081</name>
    <name evidence="1" type="ORF">As57867_015025</name>
    <name evidence="2" type="ORF">ASTE57867_15081</name>
</gene>
<dbReference type="AlphaFoldDB" id="A0A485L503"/>
<dbReference type="OrthoDB" id="69459at2759"/>
<reference evidence="1" key="2">
    <citation type="submission" date="2019-06" db="EMBL/GenBank/DDBJ databases">
        <title>Genomics analysis of Aphanomyces spp. identifies a new class of oomycete effector associated with host adaptation.</title>
        <authorList>
            <person name="Gaulin E."/>
        </authorList>
    </citation>
    <scope>NUCLEOTIDE SEQUENCE</scope>
    <source>
        <strain evidence="1">CBS 578.67</strain>
    </source>
</reference>
<evidence type="ECO:0000313" key="3">
    <source>
        <dbReference type="Proteomes" id="UP000332933"/>
    </source>
</evidence>
<dbReference type="EMBL" id="CAADRA010005641">
    <property type="protein sequence ID" value="VFT91894.1"/>
    <property type="molecule type" value="Genomic_DNA"/>
</dbReference>
<sequence>MSMNPMIKDEMPNNACFFNGCTNPIVAGDKCEFHRRRGKCLVGDCRNQVYARHLCVRHGGKRLCQFPGCSANARSGTLCCRHGMRSRKKQCTVDGCTKVAHARQRCVRHGGGRMCKVDDCNTHARIGGYCCRHAGLQTPPASPTHHDEMIKMEQPHIVTPTTIMVEEDTWDITPCALEAWEGYCILDPALGCFTEMDSFLNDPLLADVKCVFEP</sequence>
<name>A0A485L503_9STRA</name>
<dbReference type="EMBL" id="VJMH01005620">
    <property type="protein sequence ID" value="KAF0694000.1"/>
    <property type="molecule type" value="Genomic_DNA"/>
</dbReference>
<evidence type="ECO:0000313" key="2">
    <source>
        <dbReference type="EMBL" id="VFT91894.1"/>
    </source>
</evidence>
<dbReference type="PANTHER" id="PTHR31827:SF1">
    <property type="entry name" value="EMB|CAB89363.1"/>
    <property type="match status" value="1"/>
</dbReference>
<dbReference type="Proteomes" id="UP000332933">
    <property type="component" value="Unassembled WGS sequence"/>
</dbReference>
<proteinExistence type="predicted"/>
<organism evidence="2 3">
    <name type="scientific">Aphanomyces stellatus</name>
    <dbReference type="NCBI Taxonomy" id="120398"/>
    <lineage>
        <taxon>Eukaryota</taxon>
        <taxon>Sar</taxon>
        <taxon>Stramenopiles</taxon>
        <taxon>Oomycota</taxon>
        <taxon>Saprolegniomycetes</taxon>
        <taxon>Saprolegniales</taxon>
        <taxon>Verrucalvaceae</taxon>
        <taxon>Aphanomyces</taxon>
    </lineage>
</organism>
<keyword evidence="3" id="KW-1185">Reference proteome</keyword>
<reference evidence="2 3" key="1">
    <citation type="submission" date="2019-03" db="EMBL/GenBank/DDBJ databases">
        <authorList>
            <person name="Gaulin E."/>
            <person name="Dumas B."/>
        </authorList>
    </citation>
    <scope>NUCLEOTIDE SEQUENCE [LARGE SCALE GENOMIC DNA]</scope>
    <source>
        <strain evidence="2">CBS 568.67</strain>
    </source>
</reference>
<dbReference type="PANTHER" id="PTHR31827">
    <property type="entry name" value="EMB|CAB89363.1"/>
    <property type="match status" value="1"/>
</dbReference>